<feature type="transmembrane region" description="Helical" evidence="1">
    <location>
        <begin position="329"/>
        <end position="354"/>
    </location>
</feature>
<feature type="transmembrane region" description="Helical" evidence="1">
    <location>
        <begin position="174"/>
        <end position="194"/>
    </location>
</feature>
<dbReference type="GO" id="GO:0000271">
    <property type="term" value="P:polysaccharide biosynthetic process"/>
    <property type="evidence" value="ECO:0007669"/>
    <property type="project" value="TreeGrafter"/>
</dbReference>
<accession>A0A1J5SHK3</accession>
<gene>
    <name evidence="3" type="ORF">GALL_97740</name>
</gene>
<feature type="transmembrane region" description="Helical" evidence="1">
    <location>
        <begin position="27"/>
        <end position="46"/>
    </location>
</feature>
<sequence length="372" mass="40534">MTRHRSTASLTPLHHGRQLNAIESLRGVAALLVVFYHLVALMRVAAPPQLGFIASHFGLGVPLFYTLSGFVLAYGYADRLNSRGMLLAFYARRYFRIAPLFYTMLVLWLLTNRIVWHRTFGASTLALNLSFLFGLVPGRQESIVWAGWSVGIEMLFYLLFPWLMLGLRRFGPTLLALALACLLSAWVQSAFAAAGLGGYAYMNLLTHLPFFLAGIAAYRAWQVLQLTERPGLGAICALLAALLGAVLYSDRGYGMIDAALGQHAGMLAWSAVFALLILATGLRRWPLLERGPLCALGRRSFSLYLVHPLLMVLLIKLGLPAAVRPMGAWVGFATAAAVTLALLITVASVSFRAVELPGIALGRHVARRAAAL</sequence>
<protein>
    <submittedName>
        <fullName evidence="3">Acyltransferase family protein</fullName>
    </submittedName>
</protein>
<dbReference type="EMBL" id="MLJW01000034">
    <property type="protein sequence ID" value="OIR07911.1"/>
    <property type="molecule type" value="Genomic_DNA"/>
</dbReference>
<reference evidence="3" key="1">
    <citation type="submission" date="2016-10" db="EMBL/GenBank/DDBJ databases">
        <title>Sequence of Gallionella enrichment culture.</title>
        <authorList>
            <person name="Poehlein A."/>
            <person name="Muehling M."/>
            <person name="Daniel R."/>
        </authorList>
    </citation>
    <scope>NUCLEOTIDE SEQUENCE</scope>
</reference>
<keyword evidence="1" id="KW-0812">Transmembrane</keyword>
<dbReference type="PANTHER" id="PTHR23028">
    <property type="entry name" value="ACETYLTRANSFERASE"/>
    <property type="match status" value="1"/>
</dbReference>
<dbReference type="GO" id="GO:0016747">
    <property type="term" value="F:acyltransferase activity, transferring groups other than amino-acyl groups"/>
    <property type="evidence" value="ECO:0007669"/>
    <property type="project" value="InterPro"/>
</dbReference>
<feature type="transmembrane region" description="Helical" evidence="1">
    <location>
        <begin position="303"/>
        <end position="323"/>
    </location>
</feature>
<keyword evidence="3" id="KW-0012">Acyltransferase</keyword>
<feature type="transmembrane region" description="Helical" evidence="1">
    <location>
        <begin position="52"/>
        <end position="76"/>
    </location>
</feature>
<keyword evidence="1" id="KW-0472">Membrane</keyword>
<dbReference type="GO" id="GO:0016020">
    <property type="term" value="C:membrane"/>
    <property type="evidence" value="ECO:0007669"/>
    <property type="project" value="TreeGrafter"/>
</dbReference>
<organism evidence="3">
    <name type="scientific">mine drainage metagenome</name>
    <dbReference type="NCBI Taxonomy" id="410659"/>
    <lineage>
        <taxon>unclassified sequences</taxon>
        <taxon>metagenomes</taxon>
        <taxon>ecological metagenomes</taxon>
    </lineage>
</organism>
<evidence type="ECO:0000313" key="3">
    <source>
        <dbReference type="EMBL" id="OIR07911.1"/>
    </source>
</evidence>
<proteinExistence type="predicted"/>
<keyword evidence="3" id="KW-0808">Transferase</keyword>
<evidence type="ECO:0000256" key="1">
    <source>
        <dbReference type="SAM" id="Phobius"/>
    </source>
</evidence>
<feature type="transmembrane region" description="Helical" evidence="1">
    <location>
        <begin position="200"/>
        <end position="218"/>
    </location>
</feature>
<comment type="caution">
    <text evidence="3">The sequence shown here is derived from an EMBL/GenBank/DDBJ whole genome shotgun (WGS) entry which is preliminary data.</text>
</comment>
<feature type="domain" description="Acyltransferase 3" evidence="2">
    <location>
        <begin position="20"/>
        <end position="344"/>
    </location>
</feature>
<dbReference type="PANTHER" id="PTHR23028:SF53">
    <property type="entry name" value="ACYL_TRANSF_3 DOMAIN-CONTAINING PROTEIN"/>
    <property type="match status" value="1"/>
</dbReference>
<feature type="transmembrane region" description="Helical" evidence="1">
    <location>
        <begin position="230"/>
        <end position="248"/>
    </location>
</feature>
<feature type="transmembrane region" description="Helical" evidence="1">
    <location>
        <begin position="260"/>
        <end position="282"/>
    </location>
</feature>
<dbReference type="Pfam" id="PF01757">
    <property type="entry name" value="Acyl_transf_3"/>
    <property type="match status" value="1"/>
</dbReference>
<name>A0A1J5SHK3_9ZZZZ</name>
<keyword evidence="1" id="KW-1133">Transmembrane helix</keyword>
<dbReference type="InterPro" id="IPR050879">
    <property type="entry name" value="Acyltransferase_3"/>
</dbReference>
<feature type="transmembrane region" description="Helical" evidence="1">
    <location>
        <begin position="143"/>
        <end position="167"/>
    </location>
</feature>
<dbReference type="AlphaFoldDB" id="A0A1J5SHK3"/>
<evidence type="ECO:0000259" key="2">
    <source>
        <dbReference type="Pfam" id="PF01757"/>
    </source>
</evidence>
<feature type="transmembrane region" description="Helical" evidence="1">
    <location>
        <begin position="97"/>
        <end position="116"/>
    </location>
</feature>
<dbReference type="InterPro" id="IPR002656">
    <property type="entry name" value="Acyl_transf_3_dom"/>
</dbReference>